<dbReference type="EMBL" id="JAFBDR010000007">
    <property type="protein sequence ID" value="MBM7571235.1"/>
    <property type="molecule type" value="Genomic_DNA"/>
</dbReference>
<keyword evidence="6 7" id="KW-0472">Membrane</keyword>
<evidence type="ECO:0000256" key="5">
    <source>
        <dbReference type="ARBA" id="ARBA00022989"/>
    </source>
</evidence>
<dbReference type="Gene3D" id="1.20.1250.20">
    <property type="entry name" value="MFS general substrate transporter like domains"/>
    <property type="match status" value="2"/>
</dbReference>
<dbReference type="InterPro" id="IPR024989">
    <property type="entry name" value="MFS_assoc_dom"/>
</dbReference>
<evidence type="ECO:0000313" key="10">
    <source>
        <dbReference type="Proteomes" id="UP001296943"/>
    </source>
</evidence>
<protein>
    <submittedName>
        <fullName evidence="9">PPP family 3-phenylpropionic acid transporter</fullName>
    </submittedName>
</protein>
<dbReference type="PANTHER" id="PTHR16172">
    <property type="entry name" value="MAJOR FACILITATOR SUPERFAMILY DOMAIN-CONTAINING PROTEIN 6-LIKE"/>
    <property type="match status" value="1"/>
</dbReference>
<dbReference type="InterPro" id="IPR026032">
    <property type="entry name" value="HcaT-like"/>
</dbReference>
<dbReference type="PIRSF" id="PIRSF004925">
    <property type="entry name" value="HcaT"/>
    <property type="match status" value="1"/>
</dbReference>
<proteinExistence type="inferred from homology"/>
<feature type="transmembrane region" description="Helical" evidence="7">
    <location>
        <begin position="356"/>
        <end position="377"/>
    </location>
</feature>
<feature type="domain" description="Major facilitator superfamily (MFS) profile" evidence="8">
    <location>
        <begin position="161"/>
        <end position="392"/>
    </location>
</feature>
<dbReference type="InterPro" id="IPR036259">
    <property type="entry name" value="MFS_trans_sf"/>
</dbReference>
<dbReference type="SUPFAM" id="SSF103473">
    <property type="entry name" value="MFS general substrate transporter"/>
    <property type="match status" value="1"/>
</dbReference>
<reference evidence="9 10" key="1">
    <citation type="submission" date="2021-01" db="EMBL/GenBank/DDBJ databases">
        <title>Genomic Encyclopedia of Type Strains, Phase IV (KMG-IV): sequencing the most valuable type-strain genomes for metagenomic binning, comparative biology and taxonomic classification.</title>
        <authorList>
            <person name="Goeker M."/>
        </authorList>
    </citation>
    <scope>NUCLEOTIDE SEQUENCE [LARGE SCALE GENOMIC DNA]</scope>
    <source>
        <strain evidence="9 10">DSM 23711</strain>
    </source>
</reference>
<feature type="transmembrane region" description="Helical" evidence="7">
    <location>
        <begin position="73"/>
        <end position="91"/>
    </location>
</feature>
<keyword evidence="4 7" id="KW-0812">Transmembrane</keyword>
<accession>A0ABS2MZA0</accession>
<evidence type="ECO:0000256" key="6">
    <source>
        <dbReference type="ARBA" id="ARBA00023136"/>
    </source>
</evidence>
<feature type="transmembrane region" description="Helical" evidence="7">
    <location>
        <begin position="40"/>
        <end position="61"/>
    </location>
</feature>
<keyword evidence="5 7" id="KW-1133">Transmembrane helix</keyword>
<feature type="transmembrane region" description="Helical" evidence="7">
    <location>
        <begin position="97"/>
        <end position="115"/>
    </location>
</feature>
<evidence type="ECO:0000256" key="1">
    <source>
        <dbReference type="ARBA" id="ARBA00004651"/>
    </source>
</evidence>
<name>A0ABS2MZA0_9BACI</name>
<comment type="similarity">
    <text evidence="2">Belongs to the major facilitator superfamily. MFSD6 family.</text>
</comment>
<feature type="transmembrane region" description="Helical" evidence="7">
    <location>
        <begin position="12"/>
        <end position="34"/>
    </location>
</feature>
<comment type="caution">
    <text evidence="9">The sequence shown here is derived from an EMBL/GenBank/DDBJ whole genome shotgun (WGS) entry which is preliminary data.</text>
</comment>
<organism evidence="9 10">
    <name type="scientific">Aquibacillus albus</name>
    <dbReference type="NCBI Taxonomy" id="1168171"/>
    <lineage>
        <taxon>Bacteria</taxon>
        <taxon>Bacillati</taxon>
        <taxon>Bacillota</taxon>
        <taxon>Bacilli</taxon>
        <taxon>Bacillales</taxon>
        <taxon>Bacillaceae</taxon>
        <taxon>Aquibacillus</taxon>
    </lineage>
</organism>
<feature type="transmembrane region" description="Helical" evidence="7">
    <location>
        <begin position="266"/>
        <end position="286"/>
    </location>
</feature>
<evidence type="ECO:0000256" key="4">
    <source>
        <dbReference type="ARBA" id="ARBA00022692"/>
    </source>
</evidence>
<evidence type="ECO:0000259" key="8">
    <source>
        <dbReference type="PROSITE" id="PS50850"/>
    </source>
</evidence>
<evidence type="ECO:0000313" key="9">
    <source>
        <dbReference type="EMBL" id="MBM7571235.1"/>
    </source>
</evidence>
<keyword evidence="3" id="KW-0813">Transport</keyword>
<dbReference type="InterPro" id="IPR051717">
    <property type="entry name" value="MFS_MFSD6"/>
</dbReference>
<feature type="transmembrane region" description="Helical" evidence="7">
    <location>
        <begin position="161"/>
        <end position="179"/>
    </location>
</feature>
<feature type="transmembrane region" description="Helical" evidence="7">
    <location>
        <begin position="200"/>
        <end position="219"/>
    </location>
</feature>
<dbReference type="PANTHER" id="PTHR16172:SF41">
    <property type="entry name" value="MAJOR FACILITATOR SUPERFAMILY DOMAIN-CONTAINING PROTEIN 6-LIKE"/>
    <property type="match status" value="1"/>
</dbReference>
<dbReference type="InterPro" id="IPR020846">
    <property type="entry name" value="MFS_dom"/>
</dbReference>
<feature type="transmembrane region" description="Helical" evidence="7">
    <location>
        <begin position="292"/>
        <end position="317"/>
    </location>
</feature>
<feature type="transmembrane region" description="Helical" evidence="7">
    <location>
        <begin position="231"/>
        <end position="254"/>
    </location>
</feature>
<evidence type="ECO:0000256" key="2">
    <source>
        <dbReference type="ARBA" id="ARBA00005241"/>
    </source>
</evidence>
<sequence>MEVNKQITFLKALSFMHFGGKAIILPFLPLFLHYQNFNSIEIGTIMGVSPLISIFAQPFIGFVSDKYKTIKRLLILLYFAVIAASFGIFFFGDFWIVFLSFIVFHFALSPCTPLIDSMCIQSLGTKRKHDYGKIRLWGSVGFALTAIISGPILSWVGIDKIYILLWLITLLTIFLISFLKDQNQSTTPVHLKGVAEVINNKKFVVFLLLCLLVMIPHRTNDTMIVLHLENLGATTLLVGLAFGLAAASEVPVFYFLTKKMSEYNPLLLLGIVATIYTVRWALYGLITSPFIIALFQLSQGITFGLFWLIALQTAVSFVPNHLRSTGQALLTSTCFGLGGAIGGTVGGWILDHLGSMVMYRVMALLTLIAVIAIFLTYRSSLQKEALAKVKTS</sequence>
<dbReference type="PROSITE" id="PS50850">
    <property type="entry name" value="MFS"/>
    <property type="match status" value="1"/>
</dbReference>
<keyword evidence="10" id="KW-1185">Reference proteome</keyword>
<evidence type="ECO:0000256" key="7">
    <source>
        <dbReference type="SAM" id="Phobius"/>
    </source>
</evidence>
<comment type="subcellular location">
    <subcellularLocation>
        <location evidence="1">Cell membrane</location>
        <topology evidence="1">Multi-pass membrane protein</topology>
    </subcellularLocation>
</comment>
<gene>
    <name evidence="9" type="ORF">JOC48_001718</name>
</gene>
<dbReference type="Proteomes" id="UP001296943">
    <property type="component" value="Unassembled WGS sequence"/>
</dbReference>
<feature type="transmembrane region" description="Helical" evidence="7">
    <location>
        <begin position="329"/>
        <end position="350"/>
    </location>
</feature>
<feature type="transmembrane region" description="Helical" evidence="7">
    <location>
        <begin position="136"/>
        <end position="155"/>
    </location>
</feature>
<evidence type="ECO:0000256" key="3">
    <source>
        <dbReference type="ARBA" id="ARBA00022448"/>
    </source>
</evidence>
<dbReference type="Pfam" id="PF12832">
    <property type="entry name" value="MFS_1_like"/>
    <property type="match status" value="1"/>
</dbReference>